<evidence type="ECO:0000313" key="2">
    <source>
        <dbReference type="EMBL" id="CAD8208968.1"/>
    </source>
</evidence>
<keyword evidence="3" id="KW-1185">Reference proteome</keyword>
<dbReference type="OMA" id="SMIMIVQ"/>
<comment type="caution">
    <text evidence="2">The sequence shown here is derived from an EMBL/GenBank/DDBJ whole genome shotgun (WGS) entry which is preliminary data.</text>
</comment>
<keyword evidence="1" id="KW-1133">Transmembrane helix</keyword>
<accession>A0A8S1Y752</accession>
<reference evidence="2" key="1">
    <citation type="submission" date="2021-01" db="EMBL/GenBank/DDBJ databases">
        <authorList>
            <consortium name="Genoscope - CEA"/>
            <person name="William W."/>
        </authorList>
    </citation>
    <scope>NUCLEOTIDE SEQUENCE</scope>
</reference>
<dbReference type="OrthoDB" id="303855at2759"/>
<gene>
    <name evidence="2" type="ORF">POCTA_138.1.T1450161</name>
</gene>
<dbReference type="AlphaFoldDB" id="A0A8S1Y752"/>
<evidence type="ECO:0000313" key="3">
    <source>
        <dbReference type="Proteomes" id="UP000683925"/>
    </source>
</evidence>
<sequence length="459" mass="53592">MKYVKMADIFGVQLKQEIHQNEKLQKSVFGGVLSIIVTSVSLGYFIYIMDQWRNSNILPKSTNIIKAENYSSIQFNNENLFEFCYWKYQEGVIDPFRTIDNILMPIGMYIINGIPQEPFSMLSNITTLSAYNSKLIFVENLSIIQNSGFNPQLNQTKELLIIITKCKQYLLSENQTCASDIEIENFFIQQTNMLSFWINTKYFNSKSQIFDVVKKQYYISFEKERAQQIQIILKQQKTRIDSGILFGNYEENDFVFDAQFLMTTLSIDFFKRMINMDAYLTFTIRLDPFSYDTQVVYPKLGEILAQVGSIVSMIMIVQYAAYFYNEYLLQNTLVEAVLKSLVLNYDSLKNSQEKSKKITYNNIQKIAKQKLLFINIINELSRIELFLLSLYDSIQISKISQLKFQIANEPKSESFEGVFSMLSNKSLNIINEEEFKDLFNAFIFNPLEAKKIMILENIQ</sequence>
<dbReference type="Proteomes" id="UP000683925">
    <property type="component" value="Unassembled WGS sequence"/>
</dbReference>
<dbReference type="PANTHER" id="PTHR12621:SF7">
    <property type="entry name" value="CYSTEINE AND HISTIDINE-RICH DOMAIN-CONTAINING PROTEIN 1"/>
    <property type="match status" value="1"/>
</dbReference>
<dbReference type="GO" id="GO:0008270">
    <property type="term" value="F:zinc ion binding"/>
    <property type="evidence" value="ECO:0007669"/>
    <property type="project" value="TreeGrafter"/>
</dbReference>
<feature type="transmembrane region" description="Helical" evidence="1">
    <location>
        <begin position="28"/>
        <end position="49"/>
    </location>
</feature>
<name>A0A8S1Y752_PAROT</name>
<dbReference type="PANTHER" id="PTHR12621">
    <property type="entry name" value="CYSTEINE AND HISTIDINE-RICH DOMAIN CHORD -CONTAINING PROTEIN"/>
    <property type="match status" value="1"/>
</dbReference>
<evidence type="ECO:0000256" key="1">
    <source>
        <dbReference type="SAM" id="Phobius"/>
    </source>
</evidence>
<proteinExistence type="predicted"/>
<keyword evidence="1" id="KW-0472">Membrane</keyword>
<dbReference type="EMBL" id="CAJJDP010000147">
    <property type="protein sequence ID" value="CAD8208968.1"/>
    <property type="molecule type" value="Genomic_DNA"/>
</dbReference>
<evidence type="ECO:0008006" key="4">
    <source>
        <dbReference type="Google" id="ProtNLM"/>
    </source>
</evidence>
<keyword evidence="1" id="KW-0812">Transmembrane</keyword>
<protein>
    <recommendedName>
        <fullName evidence="4">Transmembrane protein</fullName>
    </recommendedName>
</protein>
<organism evidence="2 3">
    <name type="scientific">Paramecium octaurelia</name>
    <dbReference type="NCBI Taxonomy" id="43137"/>
    <lineage>
        <taxon>Eukaryota</taxon>
        <taxon>Sar</taxon>
        <taxon>Alveolata</taxon>
        <taxon>Ciliophora</taxon>
        <taxon>Intramacronucleata</taxon>
        <taxon>Oligohymenophorea</taxon>
        <taxon>Peniculida</taxon>
        <taxon>Parameciidae</taxon>
        <taxon>Paramecium</taxon>
    </lineage>
</organism>